<gene>
    <name evidence="3" type="ORF">BGZ97_007528</name>
</gene>
<evidence type="ECO:0000256" key="2">
    <source>
        <dbReference type="SAM" id="MobiDB-lite"/>
    </source>
</evidence>
<evidence type="ECO:0000256" key="1">
    <source>
        <dbReference type="SAM" id="Coils"/>
    </source>
</evidence>
<dbReference type="EMBL" id="JAAAIN010003356">
    <property type="protein sequence ID" value="KAG0286171.1"/>
    <property type="molecule type" value="Genomic_DNA"/>
</dbReference>
<keyword evidence="4" id="KW-1185">Reference proteome</keyword>
<accession>A0A9P6QS29</accession>
<evidence type="ECO:0000313" key="4">
    <source>
        <dbReference type="Proteomes" id="UP000823405"/>
    </source>
</evidence>
<protein>
    <submittedName>
        <fullName evidence="3">Uncharacterized protein</fullName>
    </submittedName>
</protein>
<feature type="coiled-coil region" evidence="1">
    <location>
        <begin position="191"/>
        <end position="218"/>
    </location>
</feature>
<organism evidence="3 4">
    <name type="scientific">Linnemannia gamsii</name>
    <dbReference type="NCBI Taxonomy" id="64522"/>
    <lineage>
        <taxon>Eukaryota</taxon>
        <taxon>Fungi</taxon>
        <taxon>Fungi incertae sedis</taxon>
        <taxon>Mucoromycota</taxon>
        <taxon>Mortierellomycotina</taxon>
        <taxon>Mortierellomycetes</taxon>
        <taxon>Mortierellales</taxon>
        <taxon>Mortierellaceae</taxon>
        <taxon>Linnemannia</taxon>
    </lineage>
</organism>
<keyword evidence="1" id="KW-0175">Coiled coil</keyword>
<comment type="caution">
    <text evidence="3">The sequence shown here is derived from an EMBL/GenBank/DDBJ whole genome shotgun (WGS) entry which is preliminary data.</text>
</comment>
<reference evidence="3" key="1">
    <citation type="journal article" date="2020" name="Fungal Divers.">
        <title>Resolving the Mortierellaceae phylogeny through synthesis of multi-gene phylogenetics and phylogenomics.</title>
        <authorList>
            <person name="Vandepol N."/>
            <person name="Liber J."/>
            <person name="Desiro A."/>
            <person name="Na H."/>
            <person name="Kennedy M."/>
            <person name="Barry K."/>
            <person name="Grigoriev I.V."/>
            <person name="Miller A.N."/>
            <person name="O'Donnell K."/>
            <person name="Stajich J.E."/>
            <person name="Bonito G."/>
        </authorList>
    </citation>
    <scope>NUCLEOTIDE SEQUENCE</scope>
    <source>
        <strain evidence="3">NVP60</strain>
    </source>
</reference>
<proteinExistence type="predicted"/>
<dbReference type="Proteomes" id="UP000823405">
    <property type="component" value="Unassembled WGS sequence"/>
</dbReference>
<name>A0A9P6QS29_9FUNG</name>
<feature type="region of interest" description="Disordered" evidence="2">
    <location>
        <begin position="46"/>
        <end position="79"/>
    </location>
</feature>
<sequence>MSQVERSTTDVRDGGETLQTESTVLGLPLDDNHNDLWNVDHSHHKDCPHRHYGHRRSRKHHGNHPHVHHGKRPCKHRPKPHCPMNPTSPSCVPPAKIIALLEQWKKDLSGLRQDEFNALGVLNITIYSLAHQQGELTNALSNLNAALAELKQSRVDGCSSAAIDKVIAAVEKAQADATHAQADGVKAQKAINAAKTELESILADIRDLEAAMAALQAYLVSHVSTGDGGSGLDALLLEILKKYQDEAGILRAELLACQSSQGANKDCVTDLAQCKKHSDETDELLSQCLGSLSVMPVKRMLVQAVPPAGFNSTKHELKLPHASASLPTRVSLLEPAKPMMPNAVEGNDGNCASNLAECKTDNIATHADLNTCLVQKEQCEDRADSSPSTLQDALKQCQDNLATMTTDDLTCHAQLLKCTATEAACEAELQIITKEAAQCKSDLTNSLANDTSGGCQIALANCTNIANQCQAALDNCTTDDIACHNALNACTANLDPSSCQAALTNATNAANTCQTGLNNATTVANQCTQTDLPTCEAALTKCTANDTQCHTALTNATNAAQQCTQTDLPACEANLTNTTAIKNQCLADNSTCQAALSNATSQLANCTAALNNATSAPTDCSSALKDCTANTTLSNNSVGKGHIGSSGNCLNYDGTISTCVWSTSTNEQTYVLSAVGATKPGTQQFMDSTLTKCLSNISFKLEPCDTNSTAQDWLGIPVSGGMNIVKASDTTQCLIESTGTPHFQPCSGVGPSSIF</sequence>
<evidence type="ECO:0000313" key="3">
    <source>
        <dbReference type="EMBL" id="KAG0286171.1"/>
    </source>
</evidence>
<dbReference type="AlphaFoldDB" id="A0A9P6QS29"/>